<evidence type="ECO:0000256" key="2">
    <source>
        <dbReference type="SAM" id="SignalP"/>
    </source>
</evidence>
<name>A0A317FBJ9_9PROT</name>
<protein>
    <submittedName>
        <fullName evidence="3">LacI family transcriptional regulator</fullName>
    </submittedName>
</protein>
<dbReference type="Proteomes" id="UP000245765">
    <property type="component" value="Unassembled WGS sequence"/>
</dbReference>
<dbReference type="PANTHER" id="PTHR42928:SF5">
    <property type="entry name" value="BLR1237 PROTEIN"/>
    <property type="match status" value="1"/>
</dbReference>
<dbReference type="EMBL" id="QGNA01000003">
    <property type="protein sequence ID" value="PWS36464.1"/>
    <property type="molecule type" value="Genomic_DNA"/>
</dbReference>
<dbReference type="AlphaFoldDB" id="A0A317FBJ9"/>
<feature type="chain" id="PRO_5016447397" evidence="2">
    <location>
        <begin position="23"/>
        <end position="319"/>
    </location>
</feature>
<dbReference type="PANTHER" id="PTHR42928">
    <property type="entry name" value="TRICARBOXYLATE-BINDING PROTEIN"/>
    <property type="match status" value="1"/>
</dbReference>
<comment type="similarity">
    <text evidence="1">Belongs to the UPF0065 (bug) family.</text>
</comment>
<dbReference type="Pfam" id="PF03401">
    <property type="entry name" value="TctC"/>
    <property type="match status" value="1"/>
</dbReference>
<dbReference type="InterPro" id="IPR042100">
    <property type="entry name" value="Bug_dom1"/>
</dbReference>
<keyword evidence="2" id="KW-0732">Signal</keyword>
<evidence type="ECO:0000313" key="3">
    <source>
        <dbReference type="EMBL" id="PWS36464.1"/>
    </source>
</evidence>
<reference evidence="4" key="1">
    <citation type="submission" date="2018-05" db="EMBL/GenBank/DDBJ databases">
        <authorList>
            <person name="Du Z."/>
            <person name="Wang X."/>
        </authorList>
    </citation>
    <scope>NUCLEOTIDE SEQUENCE [LARGE SCALE GENOMIC DNA]</scope>
    <source>
        <strain evidence="4">CQN31</strain>
    </source>
</reference>
<proteinExistence type="inferred from homology"/>
<sequence length="319" mass="32940">MRVGRRILLAGAASLAARRAFAQAPALRIVAPFPPGGSVDLVARIVQPKVAELLGGAVVVENRGGAGGMLGSEQVARSAPDGSTVVWGNIATHALNAAVYTRMPYDPVADFAPVTLAAQVEFMLAVHPSVPARTVAELVALAKAEPGKLNYGTAGAGSLPHLLTEMLKRAGGGLQIEHVPYRGGGPMLVDLQAGHISMTIADVANILPLLQAGRLRGIAVAGAERSAVLPDLPTIAETLPGVVGTAWHGIFAPARTPADTVKRLNAAFVGAVRDADVQQRMRAAGTVPVGSTPEELADFQRAEITKWTEIARAVGAKVE</sequence>
<keyword evidence="4" id="KW-1185">Reference proteome</keyword>
<dbReference type="Gene3D" id="3.40.190.150">
    <property type="entry name" value="Bordetella uptake gene, domain 1"/>
    <property type="match status" value="1"/>
</dbReference>
<organism evidence="3 4">
    <name type="scientific">Falsiroseomonas bella</name>
    <dbReference type="NCBI Taxonomy" id="2184016"/>
    <lineage>
        <taxon>Bacteria</taxon>
        <taxon>Pseudomonadati</taxon>
        <taxon>Pseudomonadota</taxon>
        <taxon>Alphaproteobacteria</taxon>
        <taxon>Acetobacterales</taxon>
        <taxon>Roseomonadaceae</taxon>
        <taxon>Falsiroseomonas</taxon>
    </lineage>
</organism>
<dbReference type="CDD" id="cd13578">
    <property type="entry name" value="PBP2_Bug27"/>
    <property type="match status" value="1"/>
</dbReference>
<comment type="caution">
    <text evidence="3">The sequence shown here is derived from an EMBL/GenBank/DDBJ whole genome shotgun (WGS) entry which is preliminary data.</text>
</comment>
<evidence type="ECO:0000256" key="1">
    <source>
        <dbReference type="ARBA" id="ARBA00006987"/>
    </source>
</evidence>
<dbReference type="PIRSF" id="PIRSF017082">
    <property type="entry name" value="YflP"/>
    <property type="match status" value="1"/>
</dbReference>
<gene>
    <name evidence="3" type="ORF">DFH01_15035</name>
</gene>
<evidence type="ECO:0000313" key="4">
    <source>
        <dbReference type="Proteomes" id="UP000245765"/>
    </source>
</evidence>
<dbReference type="Gene3D" id="3.40.190.10">
    <property type="entry name" value="Periplasmic binding protein-like II"/>
    <property type="match status" value="1"/>
</dbReference>
<dbReference type="InterPro" id="IPR005064">
    <property type="entry name" value="BUG"/>
</dbReference>
<dbReference type="SUPFAM" id="SSF53850">
    <property type="entry name" value="Periplasmic binding protein-like II"/>
    <property type="match status" value="1"/>
</dbReference>
<accession>A0A317FBJ9</accession>
<feature type="signal peptide" evidence="2">
    <location>
        <begin position="1"/>
        <end position="22"/>
    </location>
</feature>